<dbReference type="Gene3D" id="1.10.3210.10">
    <property type="entry name" value="Hypothetical protein af1432"/>
    <property type="match status" value="1"/>
</dbReference>
<dbReference type="InterPro" id="IPR037522">
    <property type="entry name" value="HD_GYP_dom"/>
</dbReference>
<evidence type="ECO:0000313" key="2">
    <source>
        <dbReference type="EMBL" id="GAE33606.1"/>
    </source>
</evidence>
<gene>
    <name evidence="2" type="ORF">JCM9157_621</name>
</gene>
<evidence type="ECO:0000313" key="3">
    <source>
        <dbReference type="Proteomes" id="UP000018896"/>
    </source>
</evidence>
<dbReference type="PROSITE" id="PS51832">
    <property type="entry name" value="HD_GYP"/>
    <property type="match status" value="1"/>
</dbReference>
<dbReference type="CDD" id="cd00077">
    <property type="entry name" value="HDc"/>
    <property type="match status" value="1"/>
</dbReference>
<proteinExistence type="predicted"/>
<protein>
    <submittedName>
        <fullName evidence="2">Hydrolase</fullName>
    </submittedName>
</protein>
<dbReference type="GO" id="GO:0016787">
    <property type="term" value="F:hydrolase activity"/>
    <property type="evidence" value="ECO:0007669"/>
    <property type="project" value="UniProtKB-KW"/>
</dbReference>
<dbReference type="EMBL" id="BAUV01000003">
    <property type="protein sequence ID" value="GAE33606.1"/>
    <property type="molecule type" value="Genomic_DNA"/>
</dbReference>
<keyword evidence="3" id="KW-1185">Reference proteome</keyword>
<dbReference type="Pfam" id="PF13487">
    <property type="entry name" value="HD_5"/>
    <property type="match status" value="1"/>
</dbReference>
<evidence type="ECO:0000259" key="1">
    <source>
        <dbReference type="PROSITE" id="PS51832"/>
    </source>
</evidence>
<organism evidence="2 3">
    <name type="scientific">Halalkalibacter akibai (strain ATCC 43226 / DSM 21942 / CIP 109018 / JCM 9157 / 1139)</name>
    <name type="common">Bacillus akibai</name>
    <dbReference type="NCBI Taxonomy" id="1236973"/>
    <lineage>
        <taxon>Bacteria</taxon>
        <taxon>Bacillati</taxon>
        <taxon>Bacillota</taxon>
        <taxon>Bacilli</taxon>
        <taxon>Bacillales</taxon>
        <taxon>Bacillaceae</taxon>
        <taxon>Halalkalibacter</taxon>
    </lineage>
</organism>
<dbReference type="InterPro" id="IPR003607">
    <property type="entry name" value="HD/PDEase_dom"/>
</dbReference>
<dbReference type="STRING" id="1236973.JCM9157_621"/>
<dbReference type="OrthoDB" id="9759601at2"/>
<comment type="caution">
    <text evidence="2">The sequence shown here is derived from an EMBL/GenBank/DDBJ whole genome shotgun (WGS) entry which is preliminary data.</text>
</comment>
<dbReference type="PANTHER" id="PTHR43155">
    <property type="entry name" value="CYCLIC DI-GMP PHOSPHODIESTERASE PA4108-RELATED"/>
    <property type="match status" value="1"/>
</dbReference>
<dbReference type="Proteomes" id="UP000018896">
    <property type="component" value="Unassembled WGS sequence"/>
</dbReference>
<feature type="domain" description="HD-GYP" evidence="1">
    <location>
        <begin position="98"/>
        <end position="294"/>
    </location>
</feature>
<keyword evidence="2" id="KW-0378">Hydrolase</keyword>
<dbReference type="PANTHER" id="PTHR43155:SF2">
    <property type="entry name" value="CYCLIC DI-GMP PHOSPHODIESTERASE PA4108"/>
    <property type="match status" value="1"/>
</dbReference>
<dbReference type="SMART" id="SM00471">
    <property type="entry name" value="HDc"/>
    <property type="match status" value="1"/>
</dbReference>
<dbReference type="eggNOG" id="COG2206">
    <property type="taxonomic scope" value="Bacteria"/>
</dbReference>
<reference evidence="2 3" key="1">
    <citation type="journal article" date="2014" name="Genome Announc.">
        <title>Draft Genome Sequences of Three Alkaliphilic Bacillus Strains, Bacillus wakoensis JCM 9140T, Bacillus akibai JCM 9157T, and Bacillus hemicellulosilyticus JCM 9152T.</title>
        <authorList>
            <person name="Yuki M."/>
            <person name="Oshima K."/>
            <person name="Suda W."/>
            <person name="Oshida Y."/>
            <person name="Kitamura K."/>
            <person name="Iida T."/>
            <person name="Hattori M."/>
            <person name="Ohkuma M."/>
        </authorList>
    </citation>
    <scope>NUCLEOTIDE SEQUENCE [LARGE SCALE GENOMIC DNA]</scope>
    <source>
        <strain evidence="2 3">JCM 9157</strain>
    </source>
</reference>
<dbReference type="InterPro" id="IPR006675">
    <property type="entry name" value="HDIG_dom"/>
</dbReference>
<accession>W4QNE9</accession>
<dbReference type="AlphaFoldDB" id="W4QNE9"/>
<dbReference type="SUPFAM" id="SSF109604">
    <property type="entry name" value="HD-domain/PDEase-like"/>
    <property type="match status" value="1"/>
</dbReference>
<sequence>MNRELYKRYMNQEIKRDLLDSDGILLLKKGSILTESMLSKLNVGIDRIEYVTQSSETRQGYNRLLTGTVKEVREIFRKVKSNKKEINRIELTILPTVEELAQEQRLSLLLEGILGKDDYTYRHNIGVAILSSMLARWLHFSESDIQLVTLGGLLHDIGKIQVDDYILTKPGRLTKEEYEAIQQHPSYGYQILKEHSTYSEVIRLMALEHHEREDGSGYPHQKMADDIHPFSKIIAVADVFHAMTSDRVYRRGHALYDVLKQMKEDAFGKLEPSYVYTFIQKLMELSIGNQAILSNGQIVEVVFIYPDEPFNPLVRCNEQLIDLRSSELKMKQLLTVEG</sequence>
<dbReference type="NCBIfam" id="TIGR00277">
    <property type="entry name" value="HDIG"/>
    <property type="match status" value="1"/>
</dbReference>
<name>W4QNE9_HALA3</name>
<dbReference type="RefSeq" id="WP_052012910.1">
    <property type="nucleotide sequence ID" value="NZ_BAUV01000003.1"/>
</dbReference>